<sequence>MAEFDIGPSVRPLLDSEDSTIYLDVDEEDSGNTVDGFTQQIFSDHSSIQSNVCLPLPLETENSVYFDAQEDMQNGVDALNRRDIIVERSLLIINFAVELPSAVFDQLSSVHKPQYALLSMLMSLATMLFSIIDLADKGRKERVEWMVRGYLPWFYSPYPNYKPLGTYSDIVGLVCGIFQWVFATTAYAFLSHHSDNPVKFSAWPLIFAFGALFSRFPRNPHTRVVVRERLEIHQCSPESPSPSPSPLNGLRALQLLELEHIPSHVGVLNLREYICCDLATTEQKKGGRNRRKKRRKRNKYNREEKDQEMYYENVLLMYDDFRLN</sequence>
<feature type="transmembrane region" description="Helical" evidence="1">
    <location>
        <begin position="201"/>
        <end position="217"/>
    </location>
</feature>
<keyword evidence="3" id="KW-1185">Reference proteome</keyword>
<proteinExistence type="predicted"/>
<reference evidence="2" key="1">
    <citation type="journal article" date="2023" name="Plant Biotechnol. J.">
        <title>Chromosome-level wild Hevea brasiliensis genome provides new tools for genomic-assisted breeding and valuable loci to elevate rubber yield.</title>
        <authorList>
            <person name="Cheng H."/>
            <person name="Song X."/>
            <person name="Hu Y."/>
            <person name="Wu T."/>
            <person name="Yang Q."/>
            <person name="An Z."/>
            <person name="Feng S."/>
            <person name="Deng Z."/>
            <person name="Wu W."/>
            <person name="Zeng X."/>
            <person name="Tu M."/>
            <person name="Wang X."/>
            <person name="Huang H."/>
        </authorList>
    </citation>
    <scope>NUCLEOTIDE SEQUENCE</scope>
    <source>
        <strain evidence="2">MT/VB/25A 57/8</strain>
    </source>
</reference>
<evidence type="ECO:0000313" key="2">
    <source>
        <dbReference type="EMBL" id="KAJ9158632.1"/>
    </source>
</evidence>
<dbReference type="Proteomes" id="UP001174677">
    <property type="component" value="Chromosome 14"/>
</dbReference>
<protein>
    <submittedName>
        <fullName evidence="2">Uncharacterized protein</fullName>
    </submittedName>
</protein>
<dbReference type="PANTHER" id="PTHR48473">
    <property type="entry name" value="TIR DOMAIN-CONTAINING PROTEIN"/>
    <property type="match status" value="1"/>
</dbReference>
<keyword evidence="1" id="KW-1133">Transmembrane helix</keyword>
<comment type="caution">
    <text evidence="2">The sequence shown here is derived from an EMBL/GenBank/DDBJ whole genome shotgun (WGS) entry which is preliminary data.</text>
</comment>
<feature type="transmembrane region" description="Helical" evidence="1">
    <location>
        <begin position="170"/>
        <end position="189"/>
    </location>
</feature>
<keyword evidence="1" id="KW-0812">Transmembrane</keyword>
<evidence type="ECO:0000256" key="1">
    <source>
        <dbReference type="SAM" id="Phobius"/>
    </source>
</evidence>
<organism evidence="2 3">
    <name type="scientific">Hevea brasiliensis</name>
    <name type="common">Para rubber tree</name>
    <name type="synonym">Siphonia brasiliensis</name>
    <dbReference type="NCBI Taxonomy" id="3981"/>
    <lineage>
        <taxon>Eukaryota</taxon>
        <taxon>Viridiplantae</taxon>
        <taxon>Streptophyta</taxon>
        <taxon>Embryophyta</taxon>
        <taxon>Tracheophyta</taxon>
        <taxon>Spermatophyta</taxon>
        <taxon>Magnoliopsida</taxon>
        <taxon>eudicotyledons</taxon>
        <taxon>Gunneridae</taxon>
        <taxon>Pentapetalae</taxon>
        <taxon>rosids</taxon>
        <taxon>fabids</taxon>
        <taxon>Malpighiales</taxon>
        <taxon>Euphorbiaceae</taxon>
        <taxon>Crotonoideae</taxon>
        <taxon>Micrandreae</taxon>
        <taxon>Hevea</taxon>
    </lineage>
</organism>
<accession>A0ABQ9L1S9</accession>
<dbReference type="PANTHER" id="PTHR48473:SF1">
    <property type="entry name" value="TIR DOMAIN-CONTAINING PROTEIN"/>
    <property type="match status" value="1"/>
</dbReference>
<gene>
    <name evidence="2" type="ORF">P3X46_024197</name>
</gene>
<dbReference type="EMBL" id="JARPOI010000014">
    <property type="protein sequence ID" value="KAJ9158632.1"/>
    <property type="molecule type" value="Genomic_DNA"/>
</dbReference>
<evidence type="ECO:0000313" key="3">
    <source>
        <dbReference type="Proteomes" id="UP001174677"/>
    </source>
</evidence>
<keyword evidence="1" id="KW-0472">Membrane</keyword>
<feature type="transmembrane region" description="Helical" evidence="1">
    <location>
        <begin position="115"/>
        <end position="135"/>
    </location>
</feature>
<name>A0ABQ9L1S9_HEVBR</name>